<dbReference type="GeneID" id="6755554"/>
<dbReference type="CDD" id="cd02440">
    <property type="entry name" value="AdoMet_MTases"/>
    <property type="match status" value="1"/>
</dbReference>
<dbReference type="PhylomeDB" id="B3S2J4"/>
<dbReference type="KEGG" id="tad:TRIADDRAFT_58047"/>
<feature type="domain" description="Sulfatase-modifying factor enzyme-like" evidence="2">
    <location>
        <begin position="231"/>
        <end position="525"/>
    </location>
</feature>
<dbReference type="FunFam" id="3.90.1580.10:FF:000008">
    <property type="entry name" value="Predicted protein"/>
    <property type="match status" value="1"/>
</dbReference>
<accession>B3S2J4</accession>
<evidence type="ECO:0000259" key="2">
    <source>
        <dbReference type="Pfam" id="PF03781"/>
    </source>
</evidence>
<evidence type="ECO:0000313" key="5">
    <source>
        <dbReference type="Proteomes" id="UP000009022"/>
    </source>
</evidence>
<dbReference type="AlphaFoldDB" id="B3S2J4"/>
<protein>
    <submittedName>
        <fullName evidence="4">Uncharacterized protein</fullName>
    </submittedName>
</protein>
<dbReference type="RefSeq" id="XP_002114341.1">
    <property type="nucleotide sequence ID" value="XM_002114305.1"/>
</dbReference>
<dbReference type="FunFam" id="3.40.50.150:FF:000660">
    <property type="entry name" value="Hercynine oxygenase"/>
    <property type="match status" value="1"/>
</dbReference>
<dbReference type="GO" id="GO:0008757">
    <property type="term" value="F:S-adenosylmethionine-dependent methyltransferase activity"/>
    <property type="evidence" value="ECO:0007669"/>
    <property type="project" value="InterPro"/>
</dbReference>
<dbReference type="InterPro" id="IPR027577">
    <property type="entry name" value="OvoA_Nterm"/>
</dbReference>
<proteinExistence type="inferred from homology"/>
<dbReference type="HOGENOM" id="CLU_019343_0_0_1"/>
<dbReference type="InterPro" id="IPR051043">
    <property type="entry name" value="Sulfatase_Mod_Factor_Kinase"/>
</dbReference>
<evidence type="ECO:0000313" key="4">
    <source>
        <dbReference type="EMBL" id="EDV23431.1"/>
    </source>
</evidence>
<evidence type="ECO:0000256" key="1">
    <source>
        <dbReference type="ARBA" id="ARBA00005310"/>
    </source>
</evidence>
<dbReference type="SUPFAM" id="SSF56436">
    <property type="entry name" value="C-type lectin-like"/>
    <property type="match status" value="1"/>
</dbReference>
<dbReference type="InParanoid" id="B3S2J4"/>
<dbReference type="SUPFAM" id="SSF53335">
    <property type="entry name" value="S-adenosyl-L-methionine-dependent methyltransferases"/>
    <property type="match status" value="1"/>
</dbReference>
<name>B3S2J4_TRIAD</name>
<dbReference type="Gene3D" id="3.40.50.150">
    <property type="entry name" value="Vaccinia Virus protein VP39"/>
    <property type="match status" value="1"/>
</dbReference>
<dbReference type="OMA" id="WQWTETP"/>
<dbReference type="Pfam" id="PF08241">
    <property type="entry name" value="Methyltransf_11"/>
    <property type="match status" value="1"/>
</dbReference>
<dbReference type="Proteomes" id="UP000009022">
    <property type="component" value="Unassembled WGS sequence"/>
</dbReference>
<dbReference type="PANTHER" id="PTHR23150:SF26">
    <property type="entry name" value="GENERIC METHYLTRANSFERASE"/>
    <property type="match status" value="1"/>
</dbReference>
<dbReference type="InterPro" id="IPR042095">
    <property type="entry name" value="SUMF_sf"/>
</dbReference>
<sequence length="795" mass="90219">MAAVETAASITGDTTIHTGLSMVGKDCRLTGSLACTSSRSINLSNCSRNDIREYFINGYDLDETLFTSLKDESSFYCCPDRLRLPLIFYYGHTAAVLINKLMLAGLIKERVDLEIETLMETGVDEMSWDDTENYRMGGNFKWPSVKDILDYRAKVRKVVLDVIDTAPLVLPITQDSPWWAVMLGLDHERIHFETSSVLIRQMPVDLVTKPVNWNYGPLESSNGRVYENPFIRVDGSVVKFGKSRDFPSFGWDNEYGEATVEVPSFEAQEFPVTNYEFLKFVKAGGYDKKEFWTDEGWHWKEYREAKHPTFWVCNEGCKSGCGASLASYSHCNGRPQNGDSTNGSNSRNGQNCSNSNYRYRAIFDVLDMPLDWPVEVNYHEAKAYCSWLGQNYRLPTEAEYRLMLGRKLNDSALFPRCDMAFESNPQCNINMKYCSSTPVNLYGPSSAGFYDIMGNVWEWAEDHFNGLPGFKSHYVYHDFSTPCFDGRHNMIMYGSWASTGGLSSCYARFAFRRHFFQHMGFRVVRHNPDANIPVRLVNAEVFVLGVGVEDNEPLLKNCDDRYVSSTNEEFSYDTVDAVNEIILSQFGNVNVSQIDGVGCENGSAELYSQVDNIWIKALKEYGINTDSALDIGCGVGRNSFELAKYFHKVVGIDFGGRLIDTALKAKKTGEIKCCQDGHDEIVIKTDSTINRDKITFMQLTWLPNEICMFDFVLLTHLNRVANDKAWILRLKEVVNTDGLVVAINYDRSPDYINSLVGKWFNLRENHNISYRKACKGQICESSTSITIWQRNAVIA</sequence>
<gene>
    <name evidence="4" type="ORF">TRIADDRAFT_58047</name>
</gene>
<dbReference type="GO" id="GO:0120147">
    <property type="term" value="F:formylglycine-generating oxidase activity"/>
    <property type="evidence" value="ECO:0000318"/>
    <property type="project" value="GO_Central"/>
</dbReference>
<comment type="similarity">
    <text evidence="1">Belongs to the sulfatase-modifying factor family.</text>
</comment>
<dbReference type="CTD" id="6755554"/>
<reference evidence="4 5" key="1">
    <citation type="journal article" date="2008" name="Nature">
        <title>The Trichoplax genome and the nature of placozoans.</title>
        <authorList>
            <person name="Srivastava M."/>
            <person name="Begovic E."/>
            <person name="Chapman J."/>
            <person name="Putnam N.H."/>
            <person name="Hellsten U."/>
            <person name="Kawashima T."/>
            <person name="Kuo A."/>
            <person name="Mitros T."/>
            <person name="Salamov A."/>
            <person name="Carpenter M.L."/>
            <person name="Signorovitch A.Y."/>
            <person name="Moreno M.A."/>
            <person name="Kamm K."/>
            <person name="Grimwood J."/>
            <person name="Schmutz J."/>
            <person name="Shapiro H."/>
            <person name="Grigoriev I.V."/>
            <person name="Buss L.W."/>
            <person name="Schierwater B."/>
            <person name="Dellaporta S.L."/>
            <person name="Rokhsar D.S."/>
        </authorList>
    </citation>
    <scope>NUCLEOTIDE SEQUENCE [LARGE SCALE GENOMIC DNA]</scope>
    <source>
        <strain evidence="4 5">Grell-BS-1999</strain>
    </source>
</reference>
<dbReference type="NCBIfam" id="TIGR04344">
    <property type="entry name" value="ovoA_Nterm"/>
    <property type="match status" value="1"/>
</dbReference>
<dbReference type="InterPro" id="IPR005532">
    <property type="entry name" value="SUMF_dom"/>
</dbReference>
<dbReference type="OrthoDB" id="659at2759"/>
<dbReference type="InterPro" id="IPR029063">
    <property type="entry name" value="SAM-dependent_MTases_sf"/>
</dbReference>
<dbReference type="InterPro" id="IPR016187">
    <property type="entry name" value="CTDL_fold"/>
</dbReference>
<dbReference type="EMBL" id="DS985247">
    <property type="protein sequence ID" value="EDV23431.1"/>
    <property type="molecule type" value="Genomic_DNA"/>
</dbReference>
<dbReference type="eggNOG" id="ENOG502QS9T">
    <property type="taxonomic scope" value="Eukaryota"/>
</dbReference>
<keyword evidence="5" id="KW-1185">Reference proteome</keyword>
<dbReference type="InterPro" id="IPR013216">
    <property type="entry name" value="Methyltransf_11"/>
</dbReference>
<dbReference type="Gene3D" id="3.90.1580.10">
    <property type="entry name" value="paralog of FGE (formylglycine-generating enzyme)"/>
    <property type="match status" value="1"/>
</dbReference>
<dbReference type="STRING" id="10228.B3S2J4"/>
<dbReference type="PANTHER" id="PTHR23150">
    <property type="entry name" value="SULFATASE MODIFYING FACTOR 1, 2"/>
    <property type="match status" value="1"/>
</dbReference>
<evidence type="ECO:0000259" key="3">
    <source>
        <dbReference type="Pfam" id="PF08241"/>
    </source>
</evidence>
<organism evidence="4 5">
    <name type="scientific">Trichoplax adhaerens</name>
    <name type="common">Trichoplax reptans</name>
    <dbReference type="NCBI Taxonomy" id="10228"/>
    <lineage>
        <taxon>Eukaryota</taxon>
        <taxon>Metazoa</taxon>
        <taxon>Placozoa</taxon>
        <taxon>Uniplacotomia</taxon>
        <taxon>Trichoplacea</taxon>
        <taxon>Trichoplacidae</taxon>
        <taxon>Trichoplax</taxon>
    </lineage>
</organism>
<feature type="domain" description="Methyltransferase type 11" evidence="3">
    <location>
        <begin position="629"/>
        <end position="673"/>
    </location>
</feature>
<dbReference type="Pfam" id="PF03781">
    <property type="entry name" value="FGE-sulfatase"/>
    <property type="match status" value="1"/>
</dbReference>